<evidence type="ECO:0000313" key="5">
    <source>
        <dbReference type="EMBL" id="JAS35773.1"/>
    </source>
</evidence>
<accession>A0A1B6ECX3</accession>
<dbReference type="GO" id="GO:0031409">
    <property type="term" value="F:pigment binding"/>
    <property type="evidence" value="ECO:0007669"/>
    <property type="project" value="InterPro"/>
</dbReference>
<evidence type="ECO:0000256" key="1">
    <source>
        <dbReference type="ARBA" id="ARBA00006889"/>
    </source>
</evidence>
<dbReference type="InterPro" id="IPR022272">
    <property type="entry name" value="Lipocalin_CS"/>
</dbReference>
<keyword evidence="3" id="KW-0732">Signal</keyword>
<dbReference type="InterPro" id="IPR003057">
    <property type="entry name" value="Invtbrt_color"/>
</dbReference>
<dbReference type="Pfam" id="PF08212">
    <property type="entry name" value="Lipocalin_2"/>
    <property type="match status" value="1"/>
</dbReference>
<dbReference type="EMBL" id="GEDC01001525">
    <property type="protein sequence ID" value="JAS35773.1"/>
    <property type="molecule type" value="Transcribed_RNA"/>
</dbReference>
<evidence type="ECO:0000259" key="4">
    <source>
        <dbReference type="Pfam" id="PF08212"/>
    </source>
</evidence>
<dbReference type="GO" id="GO:0005737">
    <property type="term" value="C:cytoplasm"/>
    <property type="evidence" value="ECO:0007669"/>
    <property type="project" value="TreeGrafter"/>
</dbReference>
<dbReference type="PIRSF" id="PIRSF036893">
    <property type="entry name" value="Lipocalin_ApoD"/>
    <property type="match status" value="1"/>
</dbReference>
<dbReference type="InterPro" id="IPR022271">
    <property type="entry name" value="Lipocalin_ApoD"/>
</dbReference>
<sequence length="201" mass="22756">MVFMNKEIVFVLIGLCLCFVNSQRPGFGKCPPYQPVDNFDIKKFEGTWYEVERSFYLLELASGCTTLNFTAMPSGIFRVAMRTANKWNGNILLNVHGTASPTRGNDKGALMFRFNMNLPYALERVLPGVGHYTILGTDYDNYAVLYSCSNMGILHADLLWVLSRKIELPVTSRVQVYDVLNVLNIDPARLTLTNHRSCPKF</sequence>
<feature type="domain" description="Lipocalin/cytosolic fatty-acid binding" evidence="4">
    <location>
        <begin position="39"/>
        <end position="191"/>
    </location>
</feature>
<comment type="similarity">
    <text evidence="1 3">Belongs to the calycin superfamily. Lipocalin family.</text>
</comment>
<dbReference type="GO" id="GO:0000302">
    <property type="term" value="P:response to reactive oxygen species"/>
    <property type="evidence" value="ECO:0007669"/>
    <property type="project" value="TreeGrafter"/>
</dbReference>
<dbReference type="InterPro" id="IPR012674">
    <property type="entry name" value="Calycin"/>
</dbReference>
<dbReference type="Gene3D" id="2.40.128.20">
    <property type="match status" value="1"/>
</dbReference>
<dbReference type="PROSITE" id="PS00213">
    <property type="entry name" value="LIPOCALIN"/>
    <property type="match status" value="1"/>
</dbReference>
<dbReference type="PANTHER" id="PTHR10612">
    <property type="entry name" value="APOLIPOPROTEIN D"/>
    <property type="match status" value="1"/>
</dbReference>
<gene>
    <name evidence="5" type="ORF">g.27203</name>
</gene>
<dbReference type="PANTHER" id="PTHR10612:SF41">
    <property type="entry name" value="GLIAL LAZARILLO, ISOFORM A"/>
    <property type="match status" value="1"/>
</dbReference>
<feature type="signal peptide" evidence="3">
    <location>
        <begin position="1"/>
        <end position="22"/>
    </location>
</feature>
<dbReference type="SUPFAM" id="SSF50814">
    <property type="entry name" value="Lipocalins"/>
    <property type="match status" value="1"/>
</dbReference>
<evidence type="ECO:0000256" key="2">
    <source>
        <dbReference type="ARBA" id="ARBA00023157"/>
    </source>
</evidence>
<organism evidence="5">
    <name type="scientific">Clastoptera arizonana</name>
    <name type="common">Arizona spittle bug</name>
    <dbReference type="NCBI Taxonomy" id="38151"/>
    <lineage>
        <taxon>Eukaryota</taxon>
        <taxon>Metazoa</taxon>
        <taxon>Ecdysozoa</taxon>
        <taxon>Arthropoda</taxon>
        <taxon>Hexapoda</taxon>
        <taxon>Insecta</taxon>
        <taxon>Pterygota</taxon>
        <taxon>Neoptera</taxon>
        <taxon>Paraneoptera</taxon>
        <taxon>Hemiptera</taxon>
        <taxon>Auchenorrhyncha</taxon>
        <taxon>Cercopoidea</taxon>
        <taxon>Clastopteridae</taxon>
        <taxon>Clastoptera</taxon>
    </lineage>
</organism>
<evidence type="ECO:0000256" key="3">
    <source>
        <dbReference type="PIRNR" id="PIRNR036893"/>
    </source>
</evidence>
<protein>
    <recommendedName>
        <fullName evidence="4">Lipocalin/cytosolic fatty-acid binding domain-containing protein</fullName>
    </recommendedName>
</protein>
<dbReference type="InterPro" id="IPR000566">
    <property type="entry name" value="Lipocln_cytosolic_FA-bd_dom"/>
</dbReference>
<dbReference type="GO" id="GO:0006629">
    <property type="term" value="P:lipid metabolic process"/>
    <property type="evidence" value="ECO:0007669"/>
    <property type="project" value="TreeGrafter"/>
</dbReference>
<keyword evidence="2" id="KW-1015">Disulfide bond</keyword>
<dbReference type="PRINTS" id="PR01273">
    <property type="entry name" value="INVTBRTCOLOR"/>
</dbReference>
<reference evidence="5" key="1">
    <citation type="submission" date="2015-12" db="EMBL/GenBank/DDBJ databases">
        <title>De novo transcriptome assembly of four potential Pierce s Disease insect vectors from Arizona vineyards.</title>
        <authorList>
            <person name="Tassone E.E."/>
        </authorList>
    </citation>
    <scope>NUCLEOTIDE SEQUENCE</scope>
</reference>
<proteinExistence type="inferred from homology"/>
<feature type="chain" id="PRO_5013433980" description="Lipocalin/cytosolic fatty-acid binding domain-containing protein" evidence="3">
    <location>
        <begin position="23"/>
        <end position="201"/>
    </location>
</feature>
<name>A0A1B6ECX3_9HEMI</name>
<dbReference type="AlphaFoldDB" id="A0A1B6ECX3"/>